<proteinExistence type="predicted"/>
<dbReference type="RefSeq" id="WP_278006141.1">
    <property type="nucleotide sequence ID" value="NZ_JARSBN010000007.1"/>
</dbReference>
<dbReference type="SUPFAM" id="SSF82185">
    <property type="entry name" value="Histone H3 K4-specific methyltransferase SET7/9 N-terminal domain"/>
    <property type="match status" value="1"/>
</dbReference>
<evidence type="ECO:0000313" key="1">
    <source>
        <dbReference type="EMBL" id="MDG4716697.1"/>
    </source>
</evidence>
<comment type="caution">
    <text evidence="1">The sequence shown here is derived from an EMBL/GenBank/DDBJ whole genome shotgun (WGS) entry which is preliminary data.</text>
</comment>
<protein>
    <recommendedName>
        <fullName evidence="3">MORN repeat variant</fullName>
    </recommendedName>
</protein>
<accession>A0ABT6G3S9</accession>
<dbReference type="EMBL" id="JARSBN010000007">
    <property type="protein sequence ID" value="MDG4716697.1"/>
    <property type="molecule type" value="Genomic_DNA"/>
</dbReference>
<dbReference type="Gene3D" id="3.90.930.1">
    <property type="match status" value="1"/>
</dbReference>
<sequence length="187" mass="22261">MNNPNVEIDYDPLEIYDSKIDSIPVGTFLSIVYEIETLGQNQYSSVGLKTYEFEKEGVYRDTIVMPKIRYMSTKEHHNSEDYYFNCSKLCNGDEIDFYTNGNKRLEGKFKKGKPKLITYFRQDGSKKRTELYNKKRFVPFKILYYNDNSELIKYEIRTSKGRKTIIKTYDKNKKLIKTEVINHRILH</sequence>
<gene>
    <name evidence="1" type="ORF">P7122_12490</name>
</gene>
<keyword evidence="2" id="KW-1185">Reference proteome</keyword>
<dbReference type="Proteomes" id="UP001529085">
    <property type="component" value="Unassembled WGS sequence"/>
</dbReference>
<evidence type="ECO:0008006" key="3">
    <source>
        <dbReference type="Google" id="ProtNLM"/>
    </source>
</evidence>
<evidence type="ECO:0000313" key="2">
    <source>
        <dbReference type="Proteomes" id="UP001529085"/>
    </source>
</evidence>
<reference evidence="1 2" key="1">
    <citation type="submission" date="2023-03" db="EMBL/GenBank/DDBJ databases">
        <title>Strain YYF002 represents a novel species in the genus Winogradskyella isolated from seawater.</title>
        <authorList>
            <person name="Fu Z.-Y."/>
        </authorList>
    </citation>
    <scope>NUCLEOTIDE SEQUENCE [LARGE SCALE GENOMIC DNA]</scope>
    <source>
        <strain evidence="1 2">YYF002</strain>
    </source>
</reference>
<name>A0ABT6G3S9_9FLAO</name>
<organism evidence="1 2">
    <name type="scientific">Winogradskyella marincola</name>
    <dbReference type="NCBI Taxonomy" id="3037795"/>
    <lineage>
        <taxon>Bacteria</taxon>
        <taxon>Pseudomonadati</taxon>
        <taxon>Bacteroidota</taxon>
        <taxon>Flavobacteriia</taxon>
        <taxon>Flavobacteriales</taxon>
        <taxon>Flavobacteriaceae</taxon>
        <taxon>Winogradskyella</taxon>
    </lineage>
</organism>